<accession>A0A9X4D163</accession>
<dbReference type="InterPro" id="IPR025412">
    <property type="entry name" value="DUF4304"/>
</dbReference>
<name>A0A9X4D163_9PSED</name>
<dbReference type="Proteomes" id="UP001150728">
    <property type="component" value="Unassembled WGS sequence"/>
</dbReference>
<evidence type="ECO:0000313" key="1">
    <source>
        <dbReference type="EMBL" id="MDD2107400.1"/>
    </source>
</evidence>
<dbReference type="RefSeq" id="WP_274079053.1">
    <property type="nucleotide sequence ID" value="NZ_CP128558.1"/>
</dbReference>
<evidence type="ECO:0000313" key="2">
    <source>
        <dbReference type="EMBL" id="MDD2115845.1"/>
    </source>
</evidence>
<dbReference type="EMBL" id="JANIAN010000017">
    <property type="protein sequence ID" value="MDD2107400.1"/>
    <property type="molecule type" value="Genomic_DNA"/>
</dbReference>
<sequence>MKKESTKKIFQRVASKLGFCGRDTTFFMKHGDTYLIVNFQKASGNRSFYINGGISYTDLLSSSDLEHSPVSAYNNQPTQFPTHVDFRAENVPNSPITQAEIDAAASNYDAIATEKIIFTALESMMLFARNHGDREEVRRLKQAKLFPAIIKKEV</sequence>
<comment type="caution">
    <text evidence="1">The sequence shown here is derived from an EMBL/GenBank/DDBJ whole genome shotgun (WGS) entry which is preliminary data.</text>
</comment>
<dbReference type="Proteomes" id="UP001150678">
    <property type="component" value="Unassembled WGS sequence"/>
</dbReference>
<dbReference type="Pfam" id="PF14137">
    <property type="entry name" value="DUF4304"/>
    <property type="match status" value="1"/>
</dbReference>
<gene>
    <name evidence="1" type="ORF">NP533_14445</name>
    <name evidence="2" type="ORF">NP554_29035</name>
</gene>
<protein>
    <submittedName>
        <fullName evidence="1">DUF4304 domain-containing protein</fullName>
    </submittedName>
</protein>
<dbReference type="EMBL" id="JANIAM010000047">
    <property type="protein sequence ID" value="MDD2115845.1"/>
    <property type="molecule type" value="Genomic_DNA"/>
</dbReference>
<proteinExistence type="predicted"/>
<dbReference type="AlphaFoldDB" id="A0A9X4D163"/>
<evidence type="ECO:0000313" key="3">
    <source>
        <dbReference type="Proteomes" id="UP001150678"/>
    </source>
</evidence>
<organism evidence="1 3">
    <name type="scientific">Pseudomonas asiatica</name>
    <dbReference type="NCBI Taxonomy" id="2219225"/>
    <lineage>
        <taxon>Bacteria</taxon>
        <taxon>Pseudomonadati</taxon>
        <taxon>Pseudomonadota</taxon>
        <taxon>Gammaproteobacteria</taxon>
        <taxon>Pseudomonadales</taxon>
        <taxon>Pseudomonadaceae</taxon>
        <taxon>Pseudomonas</taxon>
    </lineage>
</organism>
<reference evidence="1" key="1">
    <citation type="submission" date="2022-07" db="EMBL/GenBank/DDBJ databases">
        <title>Multi-strain Analysis of Pseudomonas putida Reveals Metabolic and Genetic Diversity.</title>
        <authorList>
            <person name="Monk J.M."/>
        </authorList>
    </citation>
    <scope>NUCLEOTIDE SEQUENCE</scope>
    <source>
        <strain evidence="1">17514</strain>
        <strain evidence="2">17633</strain>
    </source>
</reference>